<evidence type="ECO:0000256" key="10">
    <source>
        <dbReference type="ARBA" id="ARBA00023098"/>
    </source>
</evidence>
<dbReference type="PANTHER" id="PTHR30443:SF2">
    <property type="entry name" value="PHOSPHOETHANOLAMINE TRANSFERASE EPTC"/>
    <property type="match status" value="1"/>
</dbReference>
<dbReference type="InterPro" id="IPR000917">
    <property type="entry name" value="Sulfatase_N"/>
</dbReference>
<gene>
    <name evidence="16" type="ORF">HV164_21475</name>
    <name evidence="15" type="ORF">HV183_22955</name>
</gene>
<evidence type="ECO:0000256" key="1">
    <source>
        <dbReference type="ARBA" id="ARBA00004429"/>
    </source>
</evidence>
<dbReference type="AlphaFoldDB" id="A0AAE7LS62"/>
<dbReference type="GO" id="GO:0005886">
    <property type="term" value="C:plasma membrane"/>
    <property type="evidence" value="ECO:0007669"/>
    <property type="project" value="UniProtKB-SubCell"/>
</dbReference>
<evidence type="ECO:0000313" key="18">
    <source>
        <dbReference type="Proteomes" id="UP000512043"/>
    </source>
</evidence>
<evidence type="ECO:0000256" key="6">
    <source>
        <dbReference type="ARBA" id="ARBA00022679"/>
    </source>
</evidence>
<reference evidence="17 18" key="1">
    <citation type="submission" date="2020-06" db="EMBL/GenBank/DDBJ databases">
        <title>REHAB project genomes.</title>
        <authorList>
            <person name="Shaw L.P."/>
        </authorList>
    </citation>
    <scope>NUCLEOTIDE SEQUENCE [LARGE SCALE GENOMIC DNA]</scope>
    <source>
        <strain evidence="18">RHBSTW-00334</strain>
        <strain evidence="17">RHBSTW-00398</strain>
    </source>
</reference>
<dbReference type="NCBIfam" id="NF007933">
    <property type="entry name" value="PRK10649.1"/>
    <property type="match status" value="1"/>
</dbReference>
<feature type="transmembrane region" description="Helical" evidence="13">
    <location>
        <begin position="151"/>
        <end position="174"/>
    </location>
</feature>
<name>A0AAE7LS62_CITFR</name>
<keyword evidence="8" id="KW-0448">Lipopolysaccharide biosynthesis</keyword>
<evidence type="ECO:0000313" key="17">
    <source>
        <dbReference type="Proteomes" id="UP000510650"/>
    </source>
</evidence>
<dbReference type="FunFam" id="3.40.720.10:FF:000016">
    <property type="entry name" value="Phosphoethanolamine transferase CptA"/>
    <property type="match status" value="1"/>
</dbReference>
<dbReference type="EMBL" id="CP056597">
    <property type="protein sequence ID" value="QLY38932.1"/>
    <property type="molecule type" value="Genomic_DNA"/>
</dbReference>
<dbReference type="SUPFAM" id="SSF53649">
    <property type="entry name" value="Alkaline phosphatase-like"/>
    <property type="match status" value="1"/>
</dbReference>
<dbReference type="RefSeq" id="WP_137400463.1">
    <property type="nucleotide sequence ID" value="NZ_CP055466.1"/>
</dbReference>
<protein>
    <submittedName>
        <fullName evidence="15">Phosphoethanolamine transferase CptA</fullName>
    </submittedName>
</protein>
<dbReference type="EMBL" id="CP055538">
    <property type="protein sequence ID" value="QLO16069.1"/>
    <property type="molecule type" value="Genomic_DNA"/>
</dbReference>
<dbReference type="Proteomes" id="UP000512043">
    <property type="component" value="Chromosome"/>
</dbReference>
<keyword evidence="10" id="KW-0443">Lipid metabolism</keyword>
<dbReference type="NCBIfam" id="NF012179">
    <property type="entry name" value="CptA"/>
    <property type="match status" value="1"/>
</dbReference>
<feature type="transmembrane region" description="Helical" evidence="13">
    <location>
        <begin position="70"/>
        <end position="91"/>
    </location>
</feature>
<evidence type="ECO:0000256" key="12">
    <source>
        <dbReference type="ARBA" id="ARBA00061022"/>
    </source>
</evidence>
<feature type="transmembrane region" description="Helical" evidence="13">
    <location>
        <begin position="45"/>
        <end position="63"/>
    </location>
</feature>
<keyword evidence="6 15" id="KW-0808">Transferase</keyword>
<keyword evidence="7 13" id="KW-0812">Transmembrane</keyword>
<evidence type="ECO:0000256" key="7">
    <source>
        <dbReference type="ARBA" id="ARBA00022692"/>
    </source>
</evidence>
<dbReference type="GO" id="GO:0016776">
    <property type="term" value="F:phosphotransferase activity, phosphate group as acceptor"/>
    <property type="evidence" value="ECO:0007669"/>
    <property type="project" value="TreeGrafter"/>
</dbReference>
<proteinExistence type="inferred from homology"/>
<keyword evidence="9 13" id="KW-1133">Transmembrane helix</keyword>
<dbReference type="InterPro" id="IPR040423">
    <property type="entry name" value="PEA_transferase"/>
</dbReference>
<evidence type="ECO:0000313" key="16">
    <source>
        <dbReference type="EMBL" id="QLY38932.1"/>
    </source>
</evidence>
<evidence type="ECO:0000256" key="8">
    <source>
        <dbReference type="ARBA" id="ARBA00022985"/>
    </source>
</evidence>
<keyword evidence="3" id="KW-1003">Cell membrane</keyword>
<dbReference type="InterPro" id="IPR017850">
    <property type="entry name" value="Alkaline_phosphatase_core_sf"/>
</dbReference>
<dbReference type="Gene3D" id="3.40.720.10">
    <property type="entry name" value="Alkaline Phosphatase, subunit A"/>
    <property type="match status" value="1"/>
</dbReference>
<dbReference type="CDD" id="cd16017">
    <property type="entry name" value="LptA"/>
    <property type="match status" value="1"/>
</dbReference>
<dbReference type="PANTHER" id="PTHR30443">
    <property type="entry name" value="INNER MEMBRANE PROTEIN"/>
    <property type="match status" value="1"/>
</dbReference>
<reference evidence="15" key="2">
    <citation type="journal article" date="2021" name="Microb. Genom.">
        <title>A genomic epidemiological study shows that prevalence of antimicrobial resistance in Enterobacterales is associated with the livestock host, as well as antimicrobial usage.</title>
        <authorList>
            <person name="AbuOun M."/>
            <person name="Jones H."/>
            <person name="Stubberfield E."/>
            <person name="Gilson D."/>
            <person name="Shaw L.P."/>
            <person name="Hubbard A.T.M."/>
            <person name="Chau K.K."/>
            <person name="Sebra R."/>
            <person name="Peto T.E.A."/>
            <person name="Crook D.W."/>
            <person name="Read D.S."/>
            <person name="Gweon H.S."/>
            <person name="Walker A.S."/>
            <person name="Stoesser N."/>
            <person name="Smith R.P."/>
            <person name="Anjum M.F."/>
            <person name="On Behalf Of The Rehab Consortium."/>
        </authorList>
    </citation>
    <scope>NUCLEOTIDE SEQUENCE</scope>
    <source>
        <strain evidence="16">RHBSTW-00334</strain>
        <strain evidence="15">RHBSTW-00398</strain>
    </source>
</reference>
<comment type="subcellular location">
    <subcellularLocation>
        <location evidence="1">Cell inner membrane</location>
        <topology evidence="1">Multi-pass membrane protein</topology>
    </subcellularLocation>
</comment>
<keyword evidence="4" id="KW-0444">Lipid biosynthesis</keyword>
<accession>A0AAE7LS62</accession>
<feature type="domain" description="Sulfatase N-terminal" evidence="14">
    <location>
        <begin position="237"/>
        <end position="529"/>
    </location>
</feature>
<feature type="transmembrane region" description="Helical" evidence="13">
    <location>
        <begin position="20"/>
        <end position="39"/>
    </location>
</feature>
<dbReference type="InterPro" id="IPR047787">
    <property type="entry name" value="EptC/CptA"/>
</dbReference>
<evidence type="ECO:0000256" key="11">
    <source>
        <dbReference type="ARBA" id="ARBA00023136"/>
    </source>
</evidence>
<evidence type="ECO:0000256" key="2">
    <source>
        <dbReference type="ARBA" id="ARBA00004713"/>
    </source>
</evidence>
<keyword evidence="5" id="KW-0997">Cell inner membrane</keyword>
<evidence type="ECO:0000256" key="4">
    <source>
        <dbReference type="ARBA" id="ARBA00022516"/>
    </source>
</evidence>
<feature type="transmembrane region" description="Helical" evidence="13">
    <location>
        <begin position="120"/>
        <end position="139"/>
    </location>
</feature>
<evidence type="ECO:0000313" key="15">
    <source>
        <dbReference type="EMBL" id="QLO16069.1"/>
    </source>
</evidence>
<dbReference type="InterPro" id="IPR058130">
    <property type="entry name" value="PEA_transf_C"/>
</dbReference>
<sequence>MQSLQLQTKPPFSWKALGWALLYFWFFSSLLQAIIYFSGYSGSTGLRDSLLFSSLWLIPVFLFPNRIRIIAAVIGVVLWAASLAALSYYVIYGQEFSQSVLYVMFETNANEASEYLSQYFSLKIVFIALAYTAVAILLWTRLRPVHIPSPWRYLVSFALLYGLILHPMTVNTFIKHKPFEQTLNGLAARMEPAAPWQFISGYYQYRQQLTSLNSLLNENNALPPLAHFKDNSGDAPRTLVLVIGESTQRGRMSLYGYPRKTTPELDALHKSDPNLTVFNNVVTSRPYTIEILQQALTFANEKNPDLYLTQPSLMNMMKQAGYKTFWITNQQTMTARNTMLTVFSKQTDKQFYMNQQRTQSAREYDSNVLAPFKEVLADPAPKKFIIVHLLGTHIKYKFRYPDGQGKFDNNIDHVPAGLSNDELEAYNDYDSANVYNDHIIASLINDYKATDPNGFLLYFSDHGEEVYDTPPHKTQGRNEDNPTRHMYTVPFLLWTSEKWQAAHPRDFSQDVDRKYSSSELIHTWSDLAGFTYDGFDPTRAITNPQFKETTRWIGNPYKKNALIDYDTLPYGDQIGNQ</sequence>
<keyword evidence="11 13" id="KW-0472">Membrane</keyword>
<dbReference type="Proteomes" id="UP000510650">
    <property type="component" value="Chromosome"/>
</dbReference>
<dbReference type="GO" id="GO:0009244">
    <property type="term" value="P:lipopolysaccharide core region biosynthetic process"/>
    <property type="evidence" value="ECO:0007669"/>
    <property type="project" value="TreeGrafter"/>
</dbReference>
<dbReference type="Pfam" id="PF00884">
    <property type="entry name" value="Sulfatase"/>
    <property type="match status" value="1"/>
</dbReference>
<evidence type="ECO:0000256" key="13">
    <source>
        <dbReference type="SAM" id="Phobius"/>
    </source>
</evidence>
<comment type="similarity">
    <text evidence="12">Belongs to the phosphoethanolamine transferase family. EptC/CptA subfamily.</text>
</comment>
<organism evidence="15 17">
    <name type="scientific">Citrobacter freundii</name>
    <dbReference type="NCBI Taxonomy" id="546"/>
    <lineage>
        <taxon>Bacteria</taxon>
        <taxon>Pseudomonadati</taxon>
        <taxon>Pseudomonadota</taxon>
        <taxon>Gammaproteobacteria</taxon>
        <taxon>Enterobacterales</taxon>
        <taxon>Enterobacteriaceae</taxon>
        <taxon>Citrobacter</taxon>
        <taxon>Citrobacter freundii complex</taxon>
    </lineage>
</organism>
<evidence type="ECO:0000256" key="9">
    <source>
        <dbReference type="ARBA" id="ARBA00022989"/>
    </source>
</evidence>
<comment type="pathway">
    <text evidence="2">Bacterial outer membrane biogenesis; LPS core biosynthesis.</text>
</comment>
<evidence type="ECO:0000256" key="3">
    <source>
        <dbReference type="ARBA" id="ARBA00022475"/>
    </source>
</evidence>
<evidence type="ECO:0000259" key="14">
    <source>
        <dbReference type="Pfam" id="PF00884"/>
    </source>
</evidence>
<evidence type="ECO:0000256" key="5">
    <source>
        <dbReference type="ARBA" id="ARBA00022519"/>
    </source>
</evidence>